<evidence type="ECO:0000256" key="5">
    <source>
        <dbReference type="ARBA" id="ARBA00022500"/>
    </source>
</evidence>
<dbReference type="GO" id="GO:0009425">
    <property type="term" value="C:bacterial-type flagellum basal body"/>
    <property type="evidence" value="ECO:0007669"/>
    <property type="project" value="InterPro"/>
</dbReference>
<keyword evidence="4" id="KW-1003">Cell membrane</keyword>
<dbReference type="Pfam" id="PF01052">
    <property type="entry name" value="FliMN_C"/>
    <property type="match status" value="1"/>
</dbReference>
<dbReference type="NCBIfam" id="TIGR02480">
    <property type="entry name" value="fliN"/>
    <property type="match status" value="1"/>
</dbReference>
<dbReference type="PANTHER" id="PTHR43484">
    <property type="match status" value="1"/>
</dbReference>
<keyword evidence="7" id="KW-0472">Membrane</keyword>
<protein>
    <recommendedName>
        <fullName evidence="3">Flagellar motor switch protein FliN</fullName>
    </recommendedName>
</protein>
<feature type="domain" description="Flagellar motor switch protein FliN-like C-terminal" evidence="8">
    <location>
        <begin position="29"/>
        <end position="99"/>
    </location>
</feature>
<reference evidence="10" key="1">
    <citation type="submission" date="2009-09" db="EMBL/GenBank/DDBJ databases">
        <title>The complete chromosome of Desulfohalobium retbaense DSM 5692.</title>
        <authorList>
            <consortium name="US DOE Joint Genome Institute (JGI-PGF)"/>
            <person name="Lucas S."/>
            <person name="Copeland A."/>
            <person name="Lapidus A."/>
            <person name="Glavina del Rio T."/>
            <person name="Dalin E."/>
            <person name="Tice H."/>
            <person name="Bruce D."/>
            <person name="Goodwin L."/>
            <person name="Pitluck S."/>
            <person name="Kyrpides N."/>
            <person name="Mavromatis K."/>
            <person name="Ivanova N."/>
            <person name="Mikhailova N."/>
            <person name="Munk A.C."/>
            <person name="Brettin T."/>
            <person name="Detter J.C."/>
            <person name="Han C."/>
            <person name="Tapia R."/>
            <person name="Larimer F."/>
            <person name="Land M."/>
            <person name="Hauser L."/>
            <person name="Markowitz V."/>
            <person name="Cheng J.-F."/>
            <person name="Hugenholtz P."/>
            <person name="Woyke T."/>
            <person name="Wu D."/>
            <person name="Spring S."/>
            <person name="Klenk H.-P."/>
            <person name="Eisen J.A."/>
        </authorList>
    </citation>
    <scope>NUCLEOTIDE SEQUENCE [LARGE SCALE GENOMIC DNA]</scope>
    <source>
        <strain evidence="10">DSM 5692</strain>
    </source>
</reference>
<evidence type="ECO:0000256" key="1">
    <source>
        <dbReference type="ARBA" id="ARBA00004413"/>
    </source>
</evidence>
<evidence type="ECO:0000256" key="2">
    <source>
        <dbReference type="ARBA" id="ARBA00009226"/>
    </source>
</evidence>
<dbReference type="GO" id="GO:0005886">
    <property type="term" value="C:plasma membrane"/>
    <property type="evidence" value="ECO:0007669"/>
    <property type="project" value="UniProtKB-SubCell"/>
</dbReference>
<dbReference type="GO" id="GO:0006935">
    <property type="term" value="P:chemotaxis"/>
    <property type="evidence" value="ECO:0007669"/>
    <property type="project" value="UniProtKB-KW"/>
</dbReference>
<reference evidence="9 10" key="2">
    <citation type="journal article" date="2010" name="Stand. Genomic Sci.">
        <title>Complete genome sequence of Desulfohalobium retbaense type strain (HR(100)).</title>
        <authorList>
            <person name="Spring S."/>
            <person name="Nolan M."/>
            <person name="Lapidus A."/>
            <person name="Glavina Del Rio T."/>
            <person name="Copeland A."/>
            <person name="Tice H."/>
            <person name="Cheng J.F."/>
            <person name="Lucas S."/>
            <person name="Land M."/>
            <person name="Chen F."/>
            <person name="Bruce D."/>
            <person name="Goodwin L."/>
            <person name="Pitluck S."/>
            <person name="Ivanova N."/>
            <person name="Mavromatis K."/>
            <person name="Mikhailova N."/>
            <person name="Pati A."/>
            <person name="Chen A."/>
            <person name="Palaniappan K."/>
            <person name="Hauser L."/>
            <person name="Chang Y.J."/>
            <person name="Jeffries C.D."/>
            <person name="Munk C."/>
            <person name="Kiss H."/>
            <person name="Chain P."/>
            <person name="Han C."/>
            <person name="Brettin T."/>
            <person name="Detter J.C."/>
            <person name="Schuler E."/>
            <person name="Goker M."/>
            <person name="Rohde M."/>
            <person name="Bristow J."/>
            <person name="Eisen J.A."/>
            <person name="Markowitz V."/>
            <person name="Hugenholtz P."/>
            <person name="Kyrpides N.C."/>
            <person name="Klenk H.P."/>
        </authorList>
    </citation>
    <scope>NUCLEOTIDE SEQUENCE [LARGE SCALE GENOMIC DNA]</scope>
    <source>
        <strain evidence="9 10">DSM 5692</strain>
    </source>
</reference>
<evidence type="ECO:0000313" key="10">
    <source>
        <dbReference type="Proteomes" id="UP000001052"/>
    </source>
</evidence>
<keyword evidence="6" id="KW-0283">Flagellar rotation</keyword>
<dbReference type="PRINTS" id="PR00956">
    <property type="entry name" value="FLGMOTORFLIN"/>
</dbReference>
<evidence type="ECO:0000256" key="7">
    <source>
        <dbReference type="ARBA" id="ARBA00023136"/>
    </source>
</evidence>
<dbReference type="PANTHER" id="PTHR43484:SF1">
    <property type="entry name" value="FLAGELLAR MOTOR SWITCH PROTEIN FLIN"/>
    <property type="match status" value="1"/>
</dbReference>
<gene>
    <name evidence="9" type="ordered locus">Dret_0582</name>
</gene>
<evidence type="ECO:0000256" key="6">
    <source>
        <dbReference type="ARBA" id="ARBA00022779"/>
    </source>
</evidence>
<dbReference type="Proteomes" id="UP000001052">
    <property type="component" value="Chromosome"/>
</dbReference>
<dbReference type="GO" id="GO:0003774">
    <property type="term" value="F:cytoskeletal motor activity"/>
    <property type="evidence" value="ECO:0007669"/>
    <property type="project" value="InterPro"/>
</dbReference>
<dbReference type="eggNOG" id="COG1886">
    <property type="taxonomic scope" value="Bacteria"/>
</dbReference>
<keyword evidence="9" id="KW-0969">Cilium</keyword>
<keyword evidence="5" id="KW-0145">Chemotaxis</keyword>
<comment type="subcellular location">
    <subcellularLocation>
        <location evidence="1">Cell membrane</location>
        <topology evidence="1">Peripheral membrane protein</topology>
        <orientation evidence="1">Cytoplasmic side</orientation>
    </subcellularLocation>
</comment>
<evidence type="ECO:0000259" key="8">
    <source>
        <dbReference type="Pfam" id="PF01052"/>
    </source>
</evidence>
<name>C8WYW3_DESRD</name>
<dbReference type="EMBL" id="CP001734">
    <property type="protein sequence ID" value="ACV67879.1"/>
    <property type="molecule type" value="Genomic_DNA"/>
</dbReference>
<dbReference type="HOGENOM" id="CLU_097058_4_1_7"/>
<dbReference type="InterPro" id="IPR036429">
    <property type="entry name" value="SpoA-like_sf"/>
</dbReference>
<dbReference type="GO" id="GO:0071973">
    <property type="term" value="P:bacterial-type flagellum-dependent cell motility"/>
    <property type="evidence" value="ECO:0007669"/>
    <property type="project" value="InterPro"/>
</dbReference>
<keyword evidence="9" id="KW-0282">Flagellum</keyword>
<organism evidence="9 10">
    <name type="scientific">Desulfohalobium retbaense (strain ATCC 49708 / DSM 5692 / JCM 16813 / HR100)</name>
    <dbReference type="NCBI Taxonomy" id="485915"/>
    <lineage>
        <taxon>Bacteria</taxon>
        <taxon>Pseudomonadati</taxon>
        <taxon>Thermodesulfobacteriota</taxon>
        <taxon>Desulfovibrionia</taxon>
        <taxon>Desulfovibrionales</taxon>
        <taxon>Desulfohalobiaceae</taxon>
        <taxon>Desulfohalobium</taxon>
    </lineage>
</organism>
<dbReference type="STRING" id="485915.Dret_0582"/>
<keyword evidence="9" id="KW-0966">Cell projection</keyword>
<keyword evidence="10" id="KW-1185">Reference proteome</keyword>
<proteinExistence type="inferred from homology"/>
<dbReference type="OrthoDB" id="9773459at2"/>
<dbReference type="InterPro" id="IPR001543">
    <property type="entry name" value="FliN-like_C"/>
</dbReference>
<evidence type="ECO:0000256" key="3">
    <source>
        <dbReference type="ARBA" id="ARBA00021897"/>
    </source>
</evidence>
<evidence type="ECO:0000313" key="9">
    <source>
        <dbReference type="EMBL" id="ACV67879.1"/>
    </source>
</evidence>
<comment type="similarity">
    <text evidence="2">Belongs to the FliN/MopA/SpaO family.</text>
</comment>
<evidence type="ECO:0000256" key="4">
    <source>
        <dbReference type="ARBA" id="ARBA00022475"/>
    </source>
</evidence>
<dbReference type="InterPro" id="IPR001172">
    <property type="entry name" value="FliN_T3SS_HrcQb"/>
</dbReference>
<dbReference type="AlphaFoldDB" id="C8WYW3"/>
<sequence>MAVNEKPENSAETHEQEGQLGNDLSHLDLLLDVPLQVSAELGTTRILVKDLLQLREGSVIELEKLAGEPLDVFVNSRLIARAEAVVVNEKIGLRLTDVVSPSERLEKLG</sequence>
<dbReference type="Gene3D" id="2.30.330.10">
    <property type="entry name" value="SpoA-like"/>
    <property type="match status" value="1"/>
</dbReference>
<dbReference type="KEGG" id="drt:Dret_0582"/>
<dbReference type="SUPFAM" id="SSF101801">
    <property type="entry name" value="Surface presentation of antigens (SPOA)"/>
    <property type="match status" value="1"/>
</dbReference>
<accession>C8WYW3</accession>
<dbReference type="InterPro" id="IPR012826">
    <property type="entry name" value="FliN"/>
</dbReference>
<dbReference type="InterPro" id="IPR051469">
    <property type="entry name" value="FliN/MopA/SpaO"/>
</dbReference>